<protein>
    <submittedName>
        <fullName evidence="1">Uncharacterized protein</fullName>
    </submittedName>
</protein>
<keyword evidence="2" id="KW-1185">Reference proteome</keyword>
<evidence type="ECO:0000313" key="2">
    <source>
        <dbReference type="Proteomes" id="UP001386955"/>
    </source>
</evidence>
<reference evidence="1 2" key="1">
    <citation type="submission" date="2024-01" db="EMBL/GenBank/DDBJ databases">
        <title>The genomes of 5 underutilized Papilionoideae crops provide insights into root nodulation and disease resistanc.</title>
        <authorList>
            <person name="Jiang F."/>
        </authorList>
    </citation>
    <scope>NUCLEOTIDE SEQUENCE [LARGE SCALE GENOMIC DNA]</scope>
    <source>
        <strain evidence="1">DUOXIRENSHENG_FW03</strain>
        <tissue evidence="1">Leaves</tissue>
    </source>
</reference>
<dbReference type="Proteomes" id="UP001386955">
    <property type="component" value="Unassembled WGS sequence"/>
</dbReference>
<dbReference type="EMBL" id="JAYMYS010000008">
    <property type="protein sequence ID" value="KAK7385557.1"/>
    <property type="molecule type" value="Genomic_DNA"/>
</dbReference>
<name>A0AAN9X7F1_PSOTE</name>
<comment type="caution">
    <text evidence="1">The sequence shown here is derived from an EMBL/GenBank/DDBJ whole genome shotgun (WGS) entry which is preliminary data.</text>
</comment>
<gene>
    <name evidence="1" type="ORF">VNO78_31280</name>
</gene>
<evidence type="ECO:0000313" key="1">
    <source>
        <dbReference type="EMBL" id="KAK7385557.1"/>
    </source>
</evidence>
<proteinExistence type="predicted"/>
<dbReference type="AlphaFoldDB" id="A0AAN9X7F1"/>
<organism evidence="1 2">
    <name type="scientific">Psophocarpus tetragonolobus</name>
    <name type="common">Winged bean</name>
    <name type="synonym">Dolichos tetragonolobus</name>
    <dbReference type="NCBI Taxonomy" id="3891"/>
    <lineage>
        <taxon>Eukaryota</taxon>
        <taxon>Viridiplantae</taxon>
        <taxon>Streptophyta</taxon>
        <taxon>Embryophyta</taxon>
        <taxon>Tracheophyta</taxon>
        <taxon>Spermatophyta</taxon>
        <taxon>Magnoliopsida</taxon>
        <taxon>eudicotyledons</taxon>
        <taxon>Gunneridae</taxon>
        <taxon>Pentapetalae</taxon>
        <taxon>rosids</taxon>
        <taxon>fabids</taxon>
        <taxon>Fabales</taxon>
        <taxon>Fabaceae</taxon>
        <taxon>Papilionoideae</taxon>
        <taxon>50 kb inversion clade</taxon>
        <taxon>NPAAA clade</taxon>
        <taxon>indigoferoid/millettioid clade</taxon>
        <taxon>Phaseoleae</taxon>
        <taxon>Psophocarpus</taxon>
    </lineage>
</organism>
<accession>A0AAN9X7F1</accession>
<sequence>MIMEPVDQTRSLEWFLHLLNCDGPHSSISATFSSHQGVKVNTSTKAKQHAFSTISFIVLDDANSPLLGCGSRLQHLLLKGLHP</sequence>